<name>A0A1Y1QE86_9GAMM</name>
<evidence type="ECO:0000313" key="1">
    <source>
        <dbReference type="EMBL" id="OQX03661.1"/>
    </source>
</evidence>
<dbReference type="EMBL" id="MTEJ01000389">
    <property type="protein sequence ID" value="OQX03661.1"/>
    <property type="molecule type" value="Genomic_DNA"/>
</dbReference>
<protein>
    <submittedName>
        <fullName evidence="1">Uncharacterized protein</fullName>
    </submittedName>
</protein>
<comment type="caution">
    <text evidence="1">The sequence shown here is derived from an EMBL/GenBank/DDBJ whole genome shotgun (WGS) entry which is preliminary data.</text>
</comment>
<proteinExistence type="predicted"/>
<gene>
    <name evidence="1" type="ORF">BWK73_38830</name>
</gene>
<sequence>MAAYAALYGRSNDTHTNTKQVPMTTFTALTKVNEYLGFSLEPSAFEIIGFDSPAPHPETGALGWHGEGVLTTIMVLLLDHLHEIDPVVFSGAVGGEL</sequence>
<reference evidence="1 2" key="1">
    <citation type="submission" date="2017-01" db="EMBL/GenBank/DDBJ databases">
        <title>Novel large sulfur bacteria in the metagenomes of groundwater-fed chemosynthetic microbial mats in the Lake Huron basin.</title>
        <authorList>
            <person name="Sharrar A.M."/>
            <person name="Flood B.E."/>
            <person name="Bailey J.V."/>
            <person name="Jones D.S."/>
            <person name="Biddanda B."/>
            <person name="Ruberg S.A."/>
            <person name="Marcus D.N."/>
            <person name="Dick G.J."/>
        </authorList>
    </citation>
    <scope>NUCLEOTIDE SEQUENCE [LARGE SCALE GENOMIC DNA]</scope>
    <source>
        <strain evidence="1">A8</strain>
    </source>
</reference>
<dbReference type="AlphaFoldDB" id="A0A1Y1QE86"/>
<dbReference type="Proteomes" id="UP000192491">
    <property type="component" value="Unassembled WGS sequence"/>
</dbReference>
<evidence type="ECO:0000313" key="2">
    <source>
        <dbReference type="Proteomes" id="UP000192491"/>
    </source>
</evidence>
<accession>A0A1Y1QE86</accession>
<organism evidence="1 2">
    <name type="scientific">Thiothrix lacustris</name>
    <dbReference type="NCBI Taxonomy" id="525917"/>
    <lineage>
        <taxon>Bacteria</taxon>
        <taxon>Pseudomonadati</taxon>
        <taxon>Pseudomonadota</taxon>
        <taxon>Gammaproteobacteria</taxon>
        <taxon>Thiotrichales</taxon>
        <taxon>Thiotrichaceae</taxon>
        <taxon>Thiothrix</taxon>
    </lineage>
</organism>